<comment type="caution">
    <text evidence="2">The sequence shown here is derived from an EMBL/GenBank/DDBJ whole genome shotgun (WGS) entry which is preliminary data.</text>
</comment>
<evidence type="ECO:0008006" key="4">
    <source>
        <dbReference type="Google" id="ProtNLM"/>
    </source>
</evidence>
<name>A0A2C6KJY4_9APIC</name>
<evidence type="ECO:0000313" key="3">
    <source>
        <dbReference type="Proteomes" id="UP000221165"/>
    </source>
</evidence>
<feature type="region of interest" description="Disordered" evidence="1">
    <location>
        <begin position="199"/>
        <end position="232"/>
    </location>
</feature>
<dbReference type="AlphaFoldDB" id="A0A2C6KJY4"/>
<dbReference type="EMBL" id="MIGC01005672">
    <property type="protein sequence ID" value="PHJ16703.1"/>
    <property type="molecule type" value="Genomic_DNA"/>
</dbReference>
<gene>
    <name evidence="2" type="ORF">CSUI_009480</name>
</gene>
<evidence type="ECO:0000256" key="1">
    <source>
        <dbReference type="SAM" id="MobiDB-lite"/>
    </source>
</evidence>
<dbReference type="GeneID" id="94432807"/>
<dbReference type="OrthoDB" id="1047367at2759"/>
<reference evidence="2 3" key="1">
    <citation type="journal article" date="2017" name="Int. J. Parasitol.">
        <title>The genome of the protozoan parasite Cystoisospora suis and a reverse vaccinology approach to identify vaccine candidates.</title>
        <authorList>
            <person name="Palmieri N."/>
            <person name="Shrestha A."/>
            <person name="Ruttkowski B."/>
            <person name="Beck T."/>
            <person name="Vogl C."/>
            <person name="Tomley F."/>
            <person name="Blake D.P."/>
            <person name="Joachim A."/>
        </authorList>
    </citation>
    <scope>NUCLEOTIDE SEQUENCE [LARGE SCALE GENOMIC DNA]</scope>
    <source>
        <strain evidence="2 3">Wien I</strain>
    </source>
</reference>
<accession>A0A2C6KJY4</accession>
<feature type="compositionally biased region" description="Basic and acidic residues" evidence="1">
    <location>
        <begin position="1"/>
        <end position="12"/>
    </location>
</feature>
<keyword evidence="3" id="KW-1185">Reference proteome</keyword>
<dbReference type="Proteomes" id="UP000221165">
    <property type="component" value="Unassembled WGS sequence"/>
</dbReference>
<dbReference type="Gene3D" id="2.40.70.10">
    <property type="entry name" value="Acid Proteases"/>
    <property type="match status" value="1"/>
</dbReference>
<dbReference type="VEuPathDB" id="ToxoDB:CSUI_009480"/>
<evidence type="ECO:0000313" key="2">
    <source>
        <dbReference type="EMBL" id="PHJ16703.1"/>
    </source>
</evidence>
<dbReference type="SUPFAM" id="SSF50630">
    <property type="entry name" value="Acid proteases"/>
    <property type="match status" value="1"/>
</dbReference>
<dbReference type="RefSeq" id="XP_067918428.1">
    <property type="nucleotide sequence ID" value="XM_068069596.1"/>
</dbReference>
<dbReference type="CDD" id="cd00303">
    <property type="entry name" value="retropepsin_like"/>
    <property type="match status" value="1"/>
</dbReference>
<feature type="region of interest" description="Disordered" evidence="1">
    <location>
        <begin position="285"/>
        <end position="310"/>
    </location>
</feature>
<feature type="region of interest" description="Disordered" evidence="1">
    <location>
        <begin position="1"/>
        <end position="41"/>
    </location>
</feature>
<organism evidence="2 3">
    <name type="scientific">Cystoisospora suis</name>
    <dbReference type="NCBI Taxonomy" id="483139"/>
    <lineage>
        <taxon>Eukaryota</taxon>
        <taxon>Sar</taxon>
        <taxon>Alveolata</taxon>
        <taxon>Apicomplexa</taxon>
        <taxon>Conoidasida</taxon>
        <taxon>Coccidia</taxon>
        <taxon>Eucoccidiorida</taxon>
        <taxon>Eimeriorina</taxon>
        <taxon>Sarcocystidae</taxon>
        <taxon>Cystoisospora</taxon>
    </lineage>
</organism>
<sequence length="502" mass="56154">METRARRAERNRVATARSPLERSPFPVTTRRGARQSEGVQAALPKEGTARLSARHALRQAEGRRSGLLLCTTAVFNDQADETMMVLPLIPPQVESTQVMAFLDTGATRSLVSPQIAGTLRKEVSLLGEKMTFKWIRGEFSCDAREVVKGVKIRIASYITTYDLYVVDMGFDVILGLDFLRHAKPWWDFMTDEVHFRCPTDESVPPGSGNSSNTCISTNHHIPPPHVEQLPTEATPEVTRDVYTERAKPPQVSPADLEQMVWPSRKSNRKKTSPLEKKKFIYVHNRDRDDIEGMQETPCKQGREGSPEGDTQVSAVEHSSEVAKRNQLDEVPFVQASPEEEAVAQREERKEHRKKVPCREITRAKPFNPTRSKEIDNPLFNTQKFVLAPVVGLVQECTNQSDSGSVTTPISFGVKLGHDEVALSNQKARGTSAELPPSGQLEIVGNPLTEEFRQVVNQLPEVSKELPGECVVDRVIEHHIPTIPGAIPEYHKNSYSMSDEQNR</sequence>
<protein>
    <recommendedName>
        <fullName evidence="4">Peptidase A2 domain-containing protein</fullName>
    </recommendedName>
</protein>
<feature type="region of interest" description="Disordered" evidence="1">
    <location>
        <begin position="244"/>
        <end position="273"/>
    </location>
</feature>
<feature type="compositionally biased region" description="Polar residues" evidence="1">
    <location>
        <begin position="207"/>
        <end position="219"/>
    </location>
</feature>
<dbReference type="Pfam" id="PF08284">
    <property type="entry name" value="RVP_2"/>
    <property type="match status" value="1"/>
</dbReference>
<proteinExistence type="predicted"/>
<dbReference type="InterPro" id="IPR021109">
    <property type="entry name" value="Peptidase_aspartic_dom_sf"/>
</dbReference>